<keyword evidence="2" id="KW-1185">Reference proteome</keyword>
<proteinExistence type="predicted"/>
<gene>
    <name evidence="1" type="ORF">CEXT_700241</name>
</gene>
<dbReference type="Proteomes" id="UP001054945">
    <property type="component" value="Unassembled WGS sequence"/>
</dbReference>
<accession>A0AAV4ULA1</accession>
<protein>
    <submittedName>
        <fullName evidence="1">Uncharacterized protein</fullName>
    </submittedName>
</protein>
<reference evidence="1 2" key="1">
    <citation type="submission" date="2021-06" db="EMBL/GenBank/DDBJ databases">
        <title>Caerostris extrusa draft genome.</title>
        <authorList>
            <person name="Kono N."/>
            <person name="Arakawa K."/>
        </authorList>
    </citation>
    <scope>NUCLEOTIDE SEQUENCE [LARGE SCALE GENOMIC DNA]</scope>
</reference>
<dbReference type="AlphaFoldDB" id="A0AAV4ULA1"/>
<evidence type="ECO:0000313" key="2">
    <source>
        <dbReference type="Proteomes" id="UP001054945"/>
    </source>
</evidence>
<dbReference type="EMBL" id="BPLR01013070">
    <property type="protein sequence ID" value="GIY58490.1"/>
    <property type="molecule type" value="Genomic_DNA"/>
</dbReference>
<comment type="caution">
    <text evidence="1">The sequence shown here is derived from an EMBL/GenBank/DDBJ whole genome shotgun (WGS) entry which is preliminary data.</text>
</comment>
<organism evidence="1 2">
    <name type="scientific">Caerostris extrusa</name>
    <name type="common">Bark spider</name>
    <name type="synonym">Caerostris bankana</name>
    <dbReference type="NCBI Taxonomy" id="172846"/>
    <lineage>
        <taxon>Eukaryota</taxon>
        <taxon>Metazoa</taxon>
        <taxon>Ecdysozoa</taxon>
        <taxon>Arthropoda</taxon>
        <taxon>Chelicerata</taxon>
        <taxon>Arachnida</taxon>
        <taxon>Araneae</taxon>
        <taxon>Araneomorphae</taxon>
        <taxon>Entelegynae</taxon>
        <taxon>Araneoidea</taxon>
        <taxon>Araneidae</taxon>
        <taxon>Caerostris</taxon>
    </lineage>
</organism>
<name>A0AAV4ULA1_CAEEX</name>
<sequence>MLVNIYNCQRVSSIRNKSFVITKQSPLSLQEIYFIPDKRTLFKLRTAESILLTLKRLPFQPFSDNKVNKNPLLPKVASSAAGMPTADAINSEEAPWTLDKV</sequence>
<evidence type="ECO:0000313" key="1">
    <source>
        <dbReference type="EMBL" id="GIY58490.1"/>
    </source>
</evidence>